<proteinExistence type="predicted"/>
<reference evidence="2" key="1">
    <citation type="submission" date="2023-04" db="EMBL/GenBank/DDBJ databases">
        <title>Complete genome sequence of Temperatibacter marinus.</title>
        <authorList>
            <person name="Rong J.-C."/>
            <person name="Yi M.-L."/>
            <person name="Zhao Q."/>
        </authorList>
    </citation>
    <scope>NUCLEOTIDE SEQUENCE</scope>
    <source>
        <strain evidence="2">NBRC 110045</strain>
    </source>
</reference>
<name>A0AA52EJB6_9PROT</name>
<gene>
    <name evidence="2" type="ORF">QGN29_01740</name>
</gene>
<dbReference type="AlphaFoldDB" id="A0AA52EJB6"/>
<feature type="chain" id="PRO_5041312088" evidence="1">
    <location>
        <begin position="21"/>
        <end position="238"/>
    </location>
</feature>
<dbReference type="KEGG" id="tmk:QGN29_01740"/>
<accession>A0AA52EJB6</accession>
<evidence type="ECO:0000256" key="1">
    <source>
        <dbReference type="SAM" id="SignalP"/>
    </source>
</evidence>
<organism evidence="2 3">
    <name type="scientific">Temperatibacter marinus</name>
    <dbReference type="NCBI Taxonomy" id="1456591"/>
    <lineage>
        <taxon>Bacteria</taxon>
        <taxon>Pseudomonadati</taxon>
        <taxon>Pseudomonadota</taxon>
        <taxon>Alphaproteobacteria</taxon>
        <taxon>Kordiimonadales</taxon>
        <taxon>Temperatibacteraceae</taxon>
        <taxon>Temperatibacter</taxon>
    </lineage>
</organism>
<evidence type="ECO:0000313" key="3">
    <source>
        <dbReference type="Proteomes" id="UP001268683"/>
    </source>
</evidence>
<dbReference type="RefSeq" id="WP_310798935.1">
    <property type="nucleotide sequence ID" value="NZ_CP123872.1"/>
</dbReference>
<feature type="signal peptide" evidence="1">
    <location>
        <begin position="1"/>
        <end position="20"/>
    </location>
</feature>
<keyword evidence="1" id="KW-0732">Signal</keyword>
<keyword evidence="3" id="KW-1185">Reference proteome</keyword>
<dbReference type="Proteomes" id="UP001268683">
    <property type="component" value="Chromosome"/>
</dbReference>
<sequence>MKVFLSLLLGLSLISPTLTAAEETIISDAMVEGSTKLSSRRHVYIPAINLQKRADFMVLGVTIINDSRQKERREDEIYSTIEHMMERAQKSDHFSLGTGERIFQPLTTENFKLDLLPVPNKDDMSQVRLLVKAPLAGSVSANALAQSMKDFIRAARGVGRSDIVEQDRISLTVINPERYRMELIGKIAAHTSETARQFSEHYELSVHGLSNALKWKRRGLDMLTLYLPYNYTLKAISK</sequence>
<protein>
    <submittedName>
        <fullName evidence="2">Uncharacterized protein</fullName>
    </submittedName>
</protein>
<dbReference type="EMBL" id="CP123872">
    <property type="protein sequence ID" value="WND03086.1"/>
    <property type="molecule type" value="Genomic_DNA"/>
</dbReference>
<evidence type="ECO:0000313" key="2">
    <source>
        <dbReference type="EMBL" id="WND03086.1"/>
    </source>
</evidence>